<dbReference type="EMBL" id="JBBVGT010000001">
    <property type="protein sequence ID" value="MFB5944249.1"/>
    <property type="molecule type" value="Genomic_DNA"/>
</dbReference>
<proteinExistence type="predicted"/>
<name>A0ABV5C9N3_9SPHI</name>
<feature type="transmembrane region" description="Helical" evidence="1">
    <location>
        <begin position="144"/>
        <end position="163"/>
    </location>
</feature>
<dbReference type="Proteomes" id="UP001580928">
    <property type="component" value="Unassembled WGS sequence"/>
</dbReference>
<keyword evidence="1" id="KW-0812">Transmembrane</keyword>
<dbReference type="PROSITE" id="PS51257">
    <property type="entry name" value="PROKAR_LIPOPROTEIN"/>
    <property type="match status" value="1"/>
</dbReference>
<evidence type="ECO:0000256" key="1">
    <source>
        <dbReference type="SAM" id="Phobius"/>
    </source>
</evidence>
<gene>
    <name evidence="2" type="ORF">WKR92_00245</name>
</gene>
<comment type="caution">
    <text evidence="2">The sequence shown here is derived from an EMBL/GenBank/DDBJ whole genome shotgun (WGS) entry which is preliminary data.</text>
</comment>
<dbReference type="RefSeq" id="WP_375555833.1">
    <property type="nucleotide sequence ID" value="NZ_JBBVGT010000001.1"/>
</dbReference>
<keyword evidence="1" id="KW-1133">Transmembrane helix</keyword>
<keyword evidence="3" id="KW-1185">Reference proteome</keyword>
<reference evidence="2 3" key="1">
    <citation type="submission" date="2024-04" db="EMBL/GenBank/DDBJ databases">
        <title>Albibacterium profundi sp. nov., isolated from sediment of the Challenger Deep of Mariana Trench.</title>
        <authorList>
            <person name="Wang Y."/>
        </authorList>
    </citation>
    <scope>NUCLEOTIDE SEQUENCE [LARGE SCALE GENOMIC DNA]</scope>
    <source>
        <strain evidence="2 3">RHL897</strain>
    </source>
</reference>
<protein>
    <recommendedName>
        <fullName evidence="4">Lipoprotein</fullName>
    </recommendedName>
</protein>
<evidence type="ECO:0000313" key="2">
    <source>
        <dbReference type="EMBL" id="MFB5944249.1"/>
    </source>
</evidence>
<keyword evidence="1" id="KW-0472">Membrane</keyword>
<evidence type="ECO:0008006" key="4">
    <source>
        <dbReference type="Google" id="ProtNLM"/>
    </source>
</evidence>
<feature type="transmembrane region" description="Helical" evidence="1">
    <location>
        <begin position="6"/>
        <end position="24"/>
    </location>
</feature>
<evidence type="ECO:0000313" key="3">
    <source>
        <dbReference type="Proteomes" id="UP001580928"/>
    </source>
</evidence>
<organism evidence="2 3">
    <name type="scientific">Albibacterium profundi</name>
    <dbReference type="NCBI Taxonomy" id="3134906"/>
    <lineage>
        <taxon>Bacteria</taxon>
        <taxon>Pseudomonadati</taxon>
        <taxon>Bacteroidota</taxon>
        <taxon>Sphingobacteriia</taxon>
        <taxon>Sphingobacteriales</taxon>
        <taxon>Sphingobacteriaceae</taxon>
        <taxon>Albibacterium</taxon>
    </lineage>
</organism>
<accession>A0ABV5C9N3</accession>
<sequence length="171" mass="19086">MKYINITSAVWMAVIMVFGGCGAVKKMKERERIDKVSVLDERVEVVDSSFLKARWLLDGWSGESAVVMAVMESDSLIAFDPQNGFELPGGRVLYGESREASSSLRASGDLAVERNVDSVAERNAKEEVHLRSAATDKTREGRSIWLWSLLLFMGAIGISLIVLRRFKWSLK</sequence>